<dbReference type="GO" id="GO:0046872">
    <property type="term" value="F:metal ion binding"/>
    <property type="evidence" value="ECO:0007669"/>
    <property type="project" value="UniProtKB-KW"/>
</dbReference>
<protein>
    <submittedName>
        <fullName evidence="6">Protein SCO1/2</fullName>
    </submittedName>
</protein>
<keyword evidence="2 3" id="KW-0186">Copper</keyword>
<proteinExistence type="inferred from homology"/>
<evidence type="ECO:0000259" key="5">
    <source>
        <dbReference type="PROSITE" id="PS51352"/>
    </source>
</evidence>
<dbReference type="PROSITE" id="PS51352">
    <property type="entry name" value="THIOREDOXIN_2"/>
    <property type="match status" value="1"/>
</dbReference>
<organism evidence="6 7">
    <name type="scientific">Alysiella filiformis DSM 16848</name>
    <dbReference type="NCBI Taxonomy" id="1120981"/>
    <lineage>
        <taxon>Bacteria</taxon>
        <taxon>Pseudomonadati</taxon>
        <taxon>Pseudomonadota</taxon>
        <taxon>Betaproteobacteria</taxon>
        <taxon>Neisseriales</taxon>
        <taxon>Neisseriaceae</taxon>
        <taxon>Alysiella</taxon>
    </lineage>
</organism>
<sequence>MQWRLLCLAVCLLTACQPESVSPQKSASPAVSAARLPSDVAGSDVRQEKMGGDFTLSNALGQAFALSSLKGKVVLLAFGFTHCPDVCPSELLVYSEALKQLGTQADDVAVVFVSIDPQRDTPDLIGRYVQQFHPKFIGLTATGSQDLESVKKQYRIVAAKTEVKSATAYNMDHTSGAYILDKQGKVVLFEPYGLNATQIAGDLRSVLKGFEK</sequence>
<dbReference type="SUPFAM" id="SSF52833">
    <property type="entry name" value="Thioredoxin-like"/>
    <property type="match status" value="1"/>
</dbReference>
<dbReference type="EMBL" id="OCNF01000025">
    <property type="protein sequence ID" value="SOD70750.1"/>
    <property type="molecule type" value="Genomic_DNA"/>
</dbReference>
<dbReference type="InterPro" id="IPR003782">
    <property type="entry name" value="SCO1/SenC"/>
</dbReference>
<accession>A0A286EIG8</accession>
<evidence type="ECO:0000256" key="1">
    <source>
        <dbReference type="ARBA" id="ARBA00010996"/>
    </source>
</evidence>
<comment type="similarity">
    <text evidence="1">Belongs to the SCO1/2 family.</text>
</comment>
<reference evidence="6 7" key="1">
    <citation type="submission" date="2017-09" db="EMBL/GenBank/DDBJ databases">
        <authorList>
            <person name="Ehlers B."/>
            <person name="Leendertz F.H."/>
        </authorList>
    </citation>
    <scope>NUCLEOTIDE SEQUENCE [LARGE SCALE GENOMIC DNA]</scope>
    <source>
        <strain evidence="6 7">DSM 16848</strain>
    </source>
</reference>
<dbReference type="FunFam" id="3.40.30.10:FF:000013">
    <property type="entry name" value="Blast:Protein SCO1 homolog, mitochondrial"/>
    <property type="match status" value="1"/>
</dbReference>
<feature type="domain" description="Thioredoxin" evidence="5">
    <location>
        <begin position="22"/>
        <end position="212"/>
    </location>
</feature>
<evidence type="ECO:0000256" key="2">
    <source>
        <dbReference type="ARBA" id="ARBA00023008"/>
    </source>
</evidence>
<dbReference type="PANTHER" id="PTHR12151:SF25">
    <property type="entry name" value="LINALOOL DEHYDRATASE_ISOMERASE DOMAIN-CONTAINING PROTEIN"/>
    <property type="match status" value="1"/>
</dbReference>
<evidence type="ECO:0000313" key="7">
    <source>
        <dbReference type="Proteomes" id="UP000219669"/>
    </source>
</evidence>
<gene>
    <name evidence="6" type="ORF">SAMN02746062_02092</name>
</gene>
<name>A0A286EIG8_9NEIS</name>
<feature type="binding site" evidence="3">
    <location>
        <position position="87"/>
    </location>
    <ligand>
        <name>Cu cation</name>
        <dbReference type="ChEBI" id="CHEBI:23378"/>
    </ligand>
</feature>
<dbReference type="OrthoDB" id="9790194at2"/>
<keyword evidence="7" id="KW-1185">Reference proteome</keyword>
<dbReference type="InterPro" id="IPR013766">
    <property type="entry name" value="Thioredoxin_domain"/>
</dbReference>
<feature type="disulfide bond" description="Redox-active" evidence="4">
    <location>
        <begin position="83"/>
        <end position="87"/>
    </location>
</feature>
<feature type="binding site" evidence="3">
    <location>
        <position position="83"/>
    </location>
    <ligand>
        <name>Cu cation</name>
        <dbReference type="ChEBI" id="CHEBI:23378"/>
    </ligand>
</feature>
<dbReference type="Pfam" id="PF02630">
    <property type="entry name" value="SCO1-SenC"/>
    <property type="match status" value="1"/>
</dbReference>
<dbReference type="AlphaFoldDB" id="A0A286EIG8"/>
<evidence type="ECO:0000256" key="4">
    <source>
        <dbReference type="PIRSR" id="PIRSR603782-2"/>
    </source>
</evidence>
<keyword evidence="3" id="KW-0479">Metal-binding</keyword>
<dbReference type="PROSITE" id="PS51257">
    <property type="entry name" value="PROKAR_LIPOPROTEIN"/>
    <property type="match status" value="1"/>
</dbReference>
<dbReference type="RefSeq" id="WP_097115042.1">
    <property type="nucleotide sequence ID" value="NZ_CP083931.1"/>
</dbReference>
<dbReference type="Proteomes" id="UP000219669">
    <property type="component" value="Unassembled WGS sequence"/>
</dbReference>
<evidence type="ECO:0000256" key="3">
    <source>
        <dbReference type="PIRSR" id="PIRSR603782-1"/>
    </source>
</evidence>
<keyword evidence="4" id="KW-1015">Disulfide bond</keyword>
<dbReference type="Gene3D" id="3.40.30.10">
    <property type="entry name" value="Glutaredoxin"/>
    <property type="match status" value="1"/>
</dbReference>
<dbReference type="PANTHER" id="PTHR12151">
    <property type="entry name" value="ELECTRON TRANSPORT PROTIN SCO1/SENC FAMILY MEMBER"/>
    <property type="match status" value="1"/>
</dbReference>
<evidence type="ECO:0000313" key="6">
    <source>
        <dbReference type="EMBL" id="SOD70750.1"/>
    </source>
</evidence>
<dbReference type="CDD" id="cd02968">
    <property type="entry name" value="SCO"/>
    <property type="match status" value="1"/>
</dbReference>
<feature type="binding site" evidence="3">
    <location>
        <position position="173"/>
    </location>
    <ligand>
        <name>Cu cation</name>
        <dbReference type="ChEBI" id="CHEBI:23378"/>
    </ligand>
</feature>
<dbReference type="InterPro" id="IPR036249">
    <property type="entry name" value="Thioredoxin-like_sf"/>
</dbReference>